<accession>A0A4Y7K0H8</accession>
<dbReference type="Proteomes" id="UP000316621">
    <property type="component" value="Chromosome 6"/>
</dbReference>
<evidence type="ECO:0000313" key="1">
    <source>
        <dbReference type="EMBL" id="RZC66346.1"/>
    </source>
</evidence>
<dbReference type="EMBL" id="CM010720">
    <property type="protein sequence ID" value="RZC66346.1"/>
    <property type="molecule type" value="Genomic_DNA"/>
</dbReference>
<name>A0A4Y7K0H8_PAPSO</name>
<proteinExistence type="predicted"/>
<gene>
    <name evidence="1" type="ORF">C5167_010043</name>
</gene>
<protein>
    <submittedName>
        <fullName evidence="1">Uncharacterized protein</fullName>
    </submittedName>
</protein>
<dbReference type="AlphaFoldDB" id="A0A4Y7K0H8"/>
<sequence length="67" mass="7814">MEWEDPVKFWITEEHQVLSGSNIKRSHRNAKHTMVFLQLDAVPVIKAEIKAARELILEKKKDGLTCR</sequence>
<organism evidence="1 2">
    <name type="scientific">Papaver somniferum</name>
    <name type="common">Opium poppy</name>
    <dbReference type="NCBI Taxonomy" id="3469"/>
    <lineage>
        <taxon>Eukaryota</taxon>
        <taxon>Viridiplantae</taxon>
        <taxon>Streptophyta</taxon>
        <taxon>Embryophyta</taxon>
        <taxon>Tracheophyta</taxon>
        <taxon>Spermatophyta</taxon>
        <taxon>Magnoliopsida</taxon>
        <taxon>Ranunculales</taxon>
        <taxon>Papaveraceae</taxon>
        <taxon>Papaveroideae</taxon>
        <taxon>Papaver</taxon>
    </lineage>
</organism>
<evidence type="ECO:0000313" key="2">
    <source>
        <dbReference type="Proteomes" id="UP000316621"/>
    </source>
</evidence>
<keyword evidence="2" id="KW-1185">Reference proteome</keyword>
<dbReference type="Gramene" id="RZC66346">
    <property type="protein sequence ID" value="RZC66346"/>
    <property type="gene ID" value="C5167_010043"/>
</dbReference>
<reference evidence="1 2" key="1">
    <citation type="journal article" date="2018" name="Science">
        <title>The opium poppy genome and morphinan production.</title>
        <authorList>
            <person name="Guo L."/>
            <person name="Winzer T."/>
            <person name="Yang X."/>
            <person name="Li Y."/>
            <person name="Ning Z."/>
            <person name="He Z."/>
            <person name="Teodor R."/>
            <person name="Lu Y."/>
            <person name="Bowser T.A."/>
            <person name="Graham I.A."/>
            <person name="Ye K."/>
        </authorList>
    </citation>
    <scope>NUCLEOTIDE SEQUENCE [LARGE SCALE GENOMIC DNA]</scope>
    <source>
        <strain evidence="2">cv. HN1</strain>
        <tissue evidence="1">Leaves</tissue>
    </source>
</reference>